<dbReference type="NCBIfam" id="TIGR00231">
    <property type="entry name" value="small_GTP"/>
    <property type="match status" value="1"/>
</dbReference>
<reference evidence="4" key="1">
    <citation type="submission" date="2016-10" db="EMBL/GenBank/DDBJ databases">
        <authorList>
            <person name="Benchimol M."/>
            <person name="Almeida L.G."/>
            <person name="Vasconcelos A.T."/>
            <person name="Perreira-Neves A."/>
            <person name="Rosa I.A."/>
            <person name="Tasca T."/>
            <person name="Bogo M.R."/>
            <person name="de Souza W."/>
        </authorList>
    </citation>
    <scope>NUCLEOTIDE SEQUENCE [LARGE SCALE GENOMIC DNA]</scope>
    <source>
        <strain evidence="4">K</strain>
    </source>
</reference>
<name>A0A1J4JGN9_9EUKA</name>
<dbReference type="EMBL" id="MLAK01001180">
    <property type="protein sequence ID" value="OHS96396.1"/>
    <property type="molecule type" value="Genomic_DNA"/>
</dbReference>
<dbReference type="PROSITE" id="PS51419">
    <property type="entry name" value="RAB"/>
    <property type="match status" value="1"/>
</dbReference>
<comment type="caution">
    <text evidence="4">The sequence shown here is derived from an EMBL/GenBank/DDBJ whole genome shotgun (WGS) entry which is preliminary data.</text>
</comment>
<dbReference type="PRINTS" id="PR00449">
    <property type="entry name" value="RASTRNSFRMNG"/>
</dbReference>
<keyword evidence="5" id="KW-1185">Reference proteome</keyword>
<dbReference type="Pfam" id="PF00071">
    <property type="entry name" value="Ras"/>
    <property type="match status" value="1"/>
</dbReference>
<protein>
    <submittedName>
        <fullName evidence="4">Small GTP-binding protein</fullName>
    </submittedName>
</protein>
<sequence length="205" mass="22830">MFQEEEEQEIKIVLLGQTSVGKTCIVNYFINGQYDSSVAPTLGASYASKTFKVGDVQVSMQIWDTAGQERFRVLAPMYYRGAQVAIIVYSIVDESSFTEIDYWTNSLKENTEGNVTIFLVGNKADLQEIRMILEESGQNKAESLKAMFFETSAVTGNGIDDLFMVCAKKCLEIRNKMQESADSPSVRRNPPTVNVDAPSKKKACC</sequence>
<evidence type="ECO:0000256" key="2">
    <source>
        <dbReference type="ARBA" id="ARBA00023134"/>
    </source>
</evidence>
<evidence type="ECO:0000313" key="4">
    <source>
        <dbReference type="EMBL" id="OHS96396.1"/>
    </source>
</evidence>
<dbReference type="PROSITE" id="PS51417">
    <property type="entry name" value="ARF"/>
    <property type="match status" value="1"/>
</dbReference>
<dbReference type="PROSITE" id="PS51420">
    <property type="entry name" value="RHO"/>
    <property type="match status" value="1"/>
</dbReference>
<dbReference type="AlphaFoldDB" id="A0A1J4JGN9"/>
<dbReference type="SMART" id="SM00175">
    <property type="entry name" value="RAB"/>
    <property type="match status" value="1"/>
</dbReference>
<dbReference type="Proteomes" id="UP000179807">
    <property type="component" value="Unassembled WGS sequence"/>
</dbReference>
<dbReference type="InterPro" id="IPR005225">
    <property type="entry name" value="Small_GTP-bd"/>
</dbReference>
<dbReference type="FunFam" id="3.40.50.300:FF:000823">
    <property type="entry name" value="Small GTPase RAB, putative"/>
    <property type="match status" value="1"/>
</dbReference>
<dbReference type="CDD" id="cd00154">
    <property type="entry name" value="Rab"/>
    <property type="match status" value="1"/>
</dbReference>
<keyword evidence="1" id="KW-0547">Nucleotide-binding</keyword>
<dbReference type="VEuPathDB" id="TrichDB:TRFO_37466"/>
<proteinExistence type="predicted"/>
<dbReference type="GO" id="GO:0003924">
    <property type="term" value="F:GTPase activity"/>
    <property type="evidence" value="ECO:0007669"/>
    <property type="project" value="InterPro"/>
</dbReference>
<dbReference type="GO" id="GO:0005525">
    <property type="term" value="F:GTP binding"/>
    <property type="evidence" value="ECO:0007669"/>
    <property type="project" value="UniProtKB-KW"/>
</dbReference>
<dbReference type="SMART" id="SM00174">
    <property type="entry name" value="RHO"/>
    <property type="match status" value="1"/>
</dbReference>
<evidence type="ECO:0000256" key="1">
    <source>
        <dbReference type="ARBA" id="ARBA00022741"/>
    </source>
</evidence>
<keyword evidence="2" id="KW-0342">GTP-binding</keyword>
<dbReference type="SUPFAM" id="SSF52540">
    <property type="entry name" value="P-loop containing nucleoside triphosphate hydrolases"/>
    <property type="match status" value="1"/>
</dbReference>
<accession>A0A1J4JGN9</accession>
<organism evidence="4 5">
    <name type="scientific">Tritrichomonas foetus</name>
    <dbReference type="NCBI Taxonomy" id="1144522"/>
    <lineage>
        <taxon>Eukaryota</taxon>
        <taxon>Metamonada</taxon>
        <taxon>Parabasalia</taxon>
        <taxon>Tritrichomonadida</taxon>
        <taxon>Tritrichomonadidae</taxon>
        <taxon>Tritrichomonas</taxon>
    </lineage>
</organism>
<dbReference type="OrthoDB" id="63533at2759"/>
<evidence type="ECO:0000313" key="5">
    <source>
        <dbReference type="Proteomes" id="UP000179807"/>
    </source>
</evidence>
<gene>
    <name evidence="4" type="ORF">TRFO_37466</name>
</gene>
<evidence type="ECO:0000256" key="3">
    <source>
        <dbReference type="SAM" id="MobiDB-lite"/>
    </source>
</evidence>
<dbReference type="InterPro" id="IPR027417">
    <property type="entry name" value="P-loop_NTPase"/>
</dbReference>
<dbReference type="RefSeq" id="XP_068349533.1">
    <property type="nucleotide sequence ID" value="XM_068511438.1"/>
</dbReference>
<dbReference type="GeneID" id="94846142"/>
<dbReference type="InterPro" id="IPR050227">
    <property type="entry name" value="Rab"/>
</dbReference>
<dbReference type="InterPro" id="IPR001806">
    <property type="entry name" value="Small_GTPase"/>
</dbReference>
<dbReference type="PROSITE" id="PS51421">
    <property type="entry name" value="RAS"/>
    <property type="match status" value="1"/>
</dbReference>
<dbReference type="SMART" id="SM00176">
    <property type="entry name" value="RAN"/>
    <property type="match status" value="1"/>
</dbReference>
<feature type="region of interest" description="Disordered" evidence="3">
    <location>
        <begin position="179"/>
        <end position="205"/>
    </location>
</feature>
<dbReference type="Gene3D" id="3.40.50.300">
    <property type="entry name" value="P-loop containing nucleotide triphosphate hydrolases"/>
    <property type="match status" value="1"/>
</dbReference>
<dbReference type="PANTHER" id="PTHR47977">
    <property type="entry name" value="RAS-RELATED PROTEIN RAB"/>
    <property type="match status" value="1"/>
</dbReference>
<dbReference type="SMART" id="SM00173">
    <property type="entry name" value="RAS"/>
    <property type="match status" value="1"/>
</dbReference>